<dbReference type="Pfam" id="PF06995">
    <property type="entry name" value="Phage_P2_GpU"/>
    <property type="match status" value="1"/>
</dbReference>
<dbReference type="PIRSF" id="PIRSF029208">
    <property type="entry name" value="Phage_tail_GPU"/>
    <property type="match status" value="1"/>
</dbReference>
<proteinExistence type="predicted"/>
<organism evidence="1 2">
    <name type="scientific">Endozoicomonas euniceicola</name>
    <dbReference type="NCBI Taxonomy" id="1234143"/>
    <lineage>
        <taxon>Bacteria</taxon>
        <taxon>Pseudomonadati</taxon>
        <taxon>Pseudomonadota</taxon>
        <taxon>Gammaproteobacteria</taxon>
        <taxon>Oceanospirillales</taxon>
        <taxon>Endozoicomonadaceae</taxon>
        <taxon>Endozoicomonas</taxon>
    </lineage>
</organism>
<dbReference type="InterPro" id="IPR016912">
    <property type="entry name" value="Phage_P2_GpU"/>
</dbReference>
<sequence length="135" mass="14912">MSQVMMKLGNYTFSLNTAAYQRLQRTTSYRWSSQDRINKTAARQFIGPGDDTIKLAGVIFPQFNGGAGQLDSLRELAGTGKPHLLVDSLGIVHGYWCLTDIDETQTKHLAGGIPRQQEFSLSLIYYGDTLPNQAG</sequence>
<protein>
    <submittedName>
        <fullName evidence="1">Phage tail protein</fullName>
    </submittedName>
</protein>
<dbReference type="InterPro" id="IPR009734">
    <property type="entry name" value="Myoviridae_GpU"/>
</dbReference>
<evidence type="ECO:0000313" key="2">
    <source>
        <dbReference type="Proteomes" id="UP001163255"/>
    </source>
</evidence>
<reference evidence="1" key="1">
    <citation type="submission" date="2022-10" db="EMBL/GenBank/DDBJ databases">
        <title>Completed Genome Sequence of two octocoral isolated bacterium, Endozoicomonas euniceicola EF212T and Endozoicomonas gorgoniicola PS125T.</title>
        <authorList>
            <person name="Chiou Y.-J."/>
            <person name="Chen Y.-H."/>
        </authorList>
    </citation>
    <scope>NUCLEOTIDE SEQUENCE</scope>
    <source>
        <strain evidence="1">EF212</strain>
    </source>
</reference>
<evidence type="ECO:0000313" key="1">
    <source>
        <dbReference type="EMBL" id="UYM14247.1"/>
    </source>
</evidence>
<dbReference type="RefSeq" id="WP_262595649.1">
    <property type="nucleotide sequence ID" value="NZ_CP103300.1"/>
</dbReference>
<keyword evidence="2" id="KW-1185">Reference proteome</keyword>
<dbReference type="Proteomes" id="UP001163255">
    <property type="component" value="Chromosome"/>
</dbReference>
<name>A0ABY6GND5_9GAMM</name>
<accession>A0ABY6GND5</accession>
<gene>
    <name evidence="1" type="ORF">NX720_15220</name>
</gene>
<dbReference type="EMBL" id="CP103300">
    <property type="protein sequence ID" value="UYM14247.1"/>
    <property type="molecule type" value="Genomic_DNA"/>
</dbReference>